<feature type="transmembrane region" description="Helical" evidence="7">
    <location>
        <begin position="28"/>
        <end position="46"/>
    </location>
</feature>
<sequence>MTVRAMTRPVGSLAGWHYRRRLQLWGHYVLLGGLGIVFLFPFFWLVSTSLKTNKEIFLWPPTLLPRAPRWANYVDAVQAFPFMLYLGNTLYITVMNVVAVTLSSSVVAYGFSKIQWPGRDAVFVLVLATMMLPYQVTMVPLFVLFKTLGWVGTFRPLVVPHFFAGAFYVFLLRQFYMTIPNELSEAAVVDGANHLRIFSSIVVPLTRPALATVALFQFVASWTDFLGPLIYLQNERQYTLQLGLQMFFGQHYSEWALVMATAALISLPLIVVFGLTQRTFVEGIALTGLRG</sequence>
<feature type="transmembrane region" description="Helical" evidence="7">
    <location>
        <begin position="157"/>
        <end position="176"/>
    </location>
</feature>
<dbReference type="InterPro" id="IPR035906">
    <property type="entry name" value="MetI-like_sf"/>
</dbReference>
<dbReference type="EMBL" id="CP141615">
    <property type="protein sequence ID" value="WRP16555.1"/>
    <property type="molecule type" value="Genomic_DNA"/>
</dbReference>
<protein>
    <submittedName>
        <fullName evidence="9">Carbohydrate ABC transporter permease</fullName>
    </submittedName>
</protein>
<dbReference type="Pfam" id="PF00528">
    <property type="entry name" value="BPD_transp_1"/>
    <property type="match status" value="1"/>
</dbReference>
<dbReference type="PROSITE" id="PS50928">
    <property type="entry name" value="ABC_TM1"/>
    <property type="match status" value="1"/>
</dbReference>
<keyword evidence="5 7" id="KW-1133">Transmembrane helix</keyword>
<keyword evidence="6 7" id="KW-0472">Membrane</keyword>
<keyword evidence="4 7" id="KW-0812">Transmembrane</keyword>
<evidence type="ECO:0000256" key="5">
    <source>
        <dbReference type="ARBA" id="ARBA00022989"/>
    </source>
</evidence>
<keyword evidence="3" id="KW-1003">Cell membrane</keyword>
<evidence type="ECO:0000256" key="7">
    <source>
        <dbReference type="RuleBase" id="RU363032"/>
    </source>
</evidence>
<gene>
    <name evidence="9" type="ORF">U7230_10680</name>
</gene>
<evidence type="ECO:0000256" key="4">
    <source>
        <dbReference type="ARBA" id="ARBA00022692"/>
    </source>
</evidence>
<organism evidence="9 10">
    <name type="scientific">Carboxydichorda subterranea</name>
    <dbReference type="NCBI Taxonomy" id="3109565"/>
    <lineage>
        <taxon>Bacteria</taxon>
        <taxon>Bacillati</taxon>
        <taxon>Bacillota</taxon>
        <taxon>Limnochordia</taxon>
        <taxon>Limnochordales</taxon>
        <taxon>Geochordaceae</taxon>
        <taxon>Carboxydichorda</taxon>
    </lineage>
</organism>
<evidence type="ECO:0000256" key="2">
    <source>
        <dbReference type="ARBA" id="ARBA00022448"/>
    </source>
</evidence>
<evidence type="ECO:0000313" key="9">
    <source>
        <dbReference type="EMBL" id="WRP16555.1"/>
    </source>
</evidence>
<dbReference type="RefSeq" id="WP_324715828.1">
    <property type="nucleotide sequence ID" value="NZ_CP141615.1"/>
</dbReference>
<feature type="transmembrane region" description="Helical" evidence="7">
    <location>
        <begin position="123"/>
        <end position="145"/>
    </location>
</feature>
<dbReference type="PANTHER" id="PTHR43744">
    <property type="entry name" value="ABC TRANSPORTER PERMEASE PROTEIN MG189-RELATED-RELATED"/>
    <property type="match status" value="1"/>
</dbReference>
<dbReference type="PANTHER" id="PTHR43744:SF12">
    <property type="entry name" value="ABC TRANSPORTER PERMEASE PROTEIN MG189-RELATED"/>
    <property type="match status" value="1"/>
</dbReference>
<accession>A0ABZ1BUR9</accession>
<keyword evidence="2 7" id="KW-0813">Transport</keyword>
<dbReference type="Gene3D" id="1.10.3720.10">
    <property type="entry name" value="MetI-like"/>
    <property type="match status" value="1"/>
</dbReference>
<reference evidence="9 10" key="1">
    <citation type="journal article" date="2024" name="Front. Microbiol.">
        <title>Novel thermophilic genera Geochorda gen. nov. and Carboxydochorda gen. nov. from the deep terrestrial subsurface reveal the ecophysiological diversity in the class Limnochordia.</title>
        <authorList>
            <person name="Karnachuk O.V."/>
            <person name="Lukina A.P."/>
            <person name="Avakyan M.R."/>
            <person name="Kadnikov V.V."/>
            <person name="Begmatov S."/>
            <person name="Beletsky A.V."/>
            <person name="Vlasova K.G."/>
            <person name="Novikov A.A."/>
            <person name="Shcherbakova V.A."/>
            <person name="Mardanov A.V."/>
            <person name="Ravin N.V."/>
        </authorList>
    </citation>
    <scope>NUCLEOTIDE SEQUENCE [LARGE SCALE GENOMIC DNA]</scope>
    <source>
        <strain evidence="9 10">L945</strain>
    </source>
</reference>
<feature type="domain" description="ABC transmembrane type-1" evidence="8">
    <location>
        <begin position="86"/>
        <end position="276"/>
    </location>
</feature>
<feature type="transmembrane region" description="Helical" evidence="7">
    <location>
        <begin position="255"/>
        <end position="275"/>
    </location>
</feature>
<comment type="subcellular location">
    <subcellularLocation>
        <location evidence="1 7">Cell membrane</location>
        <topology evidence="1 7">Multi-pass membrane protein</topology>
    </subcellularLocation>
</comment>
<evidence type="ECO:0000313" key="10">
    <source>
        <dbReference type="Proteomes" id="UP001332192"/>
    </source>
</evidence>
<feature type="transmembrane region" description="Helical" evidence="7">
    <location>
        <begin position="90"/>
        <end position="111"/>
    </location>
</feature>
<evidence type="ECO:0000256" key="1">
    <source>
        <dbReference type="ARBA" id="ARBA00004651"/>
    </source>
</evidence>
<name>A0ABZ1BUR9_9FIRM</name>
<evidence type="ECO:0000256" key="3">
    <source>
        <dbReference type="ARBA" id="ARBA00022475"/>
    </source>
</evidence>
<keyword evidence="10" id="KW-1185">Reference proteome</keyword>
<comment type="similarity">
    <text evidence="7">Belongs to the binding-protein-dependent transport system permease family.</text>
</comment>
<dbReference type="InterPro" id="IPR000515">
    <property type="entry name" value="MetI-like"/>
</dbReference>
<evidence type="ECO:0000256" key="6">
    <source>
        <dbReference type="ARBA" id="ARBA00023136"/>
    </source>
</evidence>
<proteinExistence type="inferred from homology"/>
<dbReference type="CDD" id="cd06261">
    <property type="entry name" value="TM_PBP2"/>
    <property type="match status" value="1"/>
</dbReference>
<dbReference type="Proteomes" id="UP001332192">
    <property type="component" value="Chromosome"/>
</dbReference>
<dbReference type="SUPFAM" id="SSF161098">
    <property type="entry name" value="MetI-like"/>
    <property type="match status" value="1"/>
</dbReference>
<feature type="transmembrane region" description="Helical" evidence="7">
    <location>
        <begin position="197"/>
        <end position="219"/>
    </location>
</feature>
<evidence type="ECO:0000259" key="8">
    <source>
        <dbReference type="PROSITE" id="PS50928"/>
    </source>
</evidence>